<gene>
    <name evidence="2" type="ORF">QBC41DRAFT_387507</name>
</gene>
<feature type="region of interest" description="Disordered" evidence="1">
    <location>
        <begin position="1"/>
        <end position="37"/>
    </location>
</feature>
<dbReference type="AlphaFoldDB" id="A0AA39ZGX3"/>
<sequence length="302" mass="33947">MASTSQPTKRKRSNSDDGGKVTVKSEVRVKRESSEATAAPLPSYEYTQLRSMAGKISGPRVRKLLAQATQRHPDVLEELEREVADPVSKLLTFDRAAGSVKNILKPWALIDYGTWLIGNMINYGVVRDVTETSSFETKRGAIYTLTTILSHIINARGGLAKEIHTTHFCGSWGLSILGILKLCTAQELGYLGCWESRLDEVVNDARRRLVFFHDLQATRAYFRSKVGDGGQNKVNALPLAKEKPLLVKEEKPPVVKKEEYLLVKKEEKKEVVKEEEKKEGVKEEVKEEEKGEVKKVKVEHTE</sequence>
<organism evidence="2 3">
    <name type="scientific">Cercophora samala</name>
    <dbReference type="NCBI Taxonomy" id="330535"/>
    <lineage>
        <taxon>Eukaryota</taxon>
        <taxon>Fungi</taxon>
        <taxon>Dikarya</taxon>
        <taxon>Ascomycota</taxon>
        <taxon>Pezizomycotina</taxon>
        <taxon>Sordariomycetes</taxon>
        <taxon>Sordariomycetidae</taxon>
        <taxon>Sordariales</taxon>
        <taxon>Lasiosphaeriaceae</taxon>
        <taxon>Cercophora</taxon>
    </lineage>
</organism>
<name>A0AA39ZGX3_9PEZI</name>
<dbReference type="EMBL" id="JAULSY010000027">
    <property type="protein sequence ID" value="KAK0670784.1"/>
    <property type="molecule type" value="Genomic_DNA"/>
</dbReference>
<reference evidence="2" key="1">
    <citation type="submission" date="2023-06" db="EMBL/GenBank/DDBJ databases">
        <title>Genome-scale phylogeny and comparative genomics of the fungal order Sordariales.</title>
        <authorList>
            <consortium name="Lawrence Berkeley National Laboratory"/>
            <person name="Hensen N."/>
            <person name="Bonometti L."/>
            <person name="Westerberg I."/>
            <person name="Brannstrom I.O."/>
            <person name="Guillou S."/>
            <person name="Cros-Aarteil S."/>
            <person name="Calhoun S."/>
            <person name="Haridas S."/>
            <person name="Kuo A."/>
            <person name="Mondo S."/>
            <person name="Pangilinan J."/>
            <person name="Riley R."/>
            <person name="Labutti K."/>
            <person name="Andreopoulos B."/>
            <person name="Lipzen A."/>
            <person name="Chen C."/>
            <person name="Yanf M."/>
            <person name="Daum C."/>
            <person name="Ng V."/>
            <person name="Clum A."/>
            <person name="Steindorff A."/>
            <person name="Ohm R."/>
            <person name="Martin F."/>
            <person name="Silar P."/>
            <person name="Natvig D."/>
            <person name="Lalanne C."/>
            <person name="Gautier V."/>
            <person name="Ament-Velasquez S.L."/>
            <person name="Kruys A."/>
            <person name="Hutchinson M.I."/>
            <person name="Powell A.J."/>
            <person name="Barry K."/>
            <person name="Miller A.N."/>
            <person name="Grigoriev I.V."/>
            <person name="Debuchy R."/>
            <person name="Gladieux P."/>
            <person name="Thoren M.H."/>
            <person name="Johannesson H."/>
        </authorList>
    </citation>
    <scope>NUCLEOTIDE SEQUENCE</scope>
    <source>
        <strain evidence="2">CBS 307.81</strain>
    </source>
</reference>
<protein>
    <submittedName>
        <fullName evidence="2">Uncharacterized protein</fullName>
    </submittedName>
</protein>
<comment type="caution">
    <text evidence="2">The sequence shown here is derived from an EMBL/GenBank/DDBJ whole genome shotgun (WGS) entry which is preliminary data.</text>
</comment>
<accession>A0AA39ZGX3</accession>
<feature type="compositionally biased region" description="Basic and acidic residues" evidence="1">
    <location>
        <begin position="13"/>
        <end position="34"/>
    </location>
</feature>
<evidence type="ECO:0000256" key="1">
    <source>
        <dbReference type="SAM" id="MobiDB-lite"/>
    </source>
</evidence>
<evidence type="ECO:0000313" key="2">
    <source>
        <dbReference type="EMBL" id="KAK0670784.1"/>
    </source>
</evidence>
<evidence type="ECO:0000313" key="3">
    <source>
        <dbReference type="Proteomes" id="UP001174997"/>
    </source>
</evidence>
<dbReference type="Proteomes" id="UP001174997">
    <property type="component" value="Unassembled WGS sequence"/>
</dbReference>
<keyword evidence="3" id="KW-1185">Reference proteome</keyword>
<proteinExistence type="predicted"/>
<feature type="region of interest" description="Disordered" evidence="1">
    <location>
        <begin position="268"/>
        <end position="302"/>
    </location>
</feature>